<dbReference type="InterPro" id="IPR001387">
    <property type="entry name" value="Cro/C1-type_HTH"/>
</dbReference>
<dbReference type="RefSeq" id="WP_025359510.1">
    <property type="nucleotide sequence ID" value="NZ_CP007155.1"/>
</dbReference>
<dbReference type="eggNOG" id="COG1396">
    <property type="taxonomic scope" value="Bacteria"/>
</dbReference>
<gene>
    <name evidence="2" type="ORF">KALB_6248</name>
</gene>
<dbReference type="KEGG" id="kal:KALB_6248"/>
<accession>W5WEJ0</accession>
<dbReference type="STRING" id="1449976.KALB_6248"/>
<organism evidence="2 3">
    <name type="scientific">Kutzneria albida DSM 43870</name>
    <dbReference type="NCBI Taxonomy" id="1449976"/>
    <lineage>
        <taxon>Bacteria</taxon>
        <taxon>Bacillati</taxon>
        <taxon>Actinomycetota</taxon>
        <taxon>Actinomycetes</taxon>
        <taxon>Pseudonocardiales</taxon>
        <taxon>Pseudonocardiaceae</taxon>
        <taxon>Kutzneria</taxon>
    </lineage>
</organism>
<reference evidence="2 3" key="1">
    <citation type="journal article" date="2014" name="BMC Genomics">
        <title>Complete genome sequence of producer of the glycopeptide antibiotic Aculeximycin Kutzneria albida DSM 43870T, a representative of minor genus of Pseudonocardiaceae.</title>
        <authorList>
            <person name="Rebets Y."/>
            <person name="Tokovenko B."/>
            <person name="Lushchyk I."/>
            <person name="Ruckert C."/>
            <person name="Zaburannyi N."/>
            <person name="Bechthold A."/>
            <person name="Kalinowski J."/>
            <person name="Luzhetskyy A."/>
        </authorList>
    </citation>
    <scope>NUCLEOTIDE SEQUENCE [LARGE SCALE GENOMIC DNA]</scope>
    <source>
        <strain evidence="2">DSM 43870</strain>
    </source>
</reference>
<name>W5WEJ0_9PSEU</name>
<dbReference type="Gene3D" id="1.10.260.40">
    <property type="entry name" value="lambda repressor-like DNA-binding domains"/>
    <property type="match status" value="1"/>
</dbReference>
<sequence>MLASENPRQTLARRLRELREEHWSGQGITQLQLAEALGGKKPLSVALISSWENVAKPTTPPAPRLTAYATFFATRRSLAQQPYRVLSADQLTEQERLTREALLRELTDLRSAALQQPEAVAPVGPSGGGLLRFPEDQVITIVCARLPQELRSQLPYTDPDSPDYVELYTYSDLDALIELYGHLRAFNPNNQVNFRTAQAMEQDDYTSHLVLLGGVDWNVVTKDLIERAELPVRQLDRHADSTVGGFEINRESSQTLFAPQLSRNGQLTEDVALFYRGRSPFNVKRTVTVCNGMFGRGTLGAVRALTDARFRDRNDAYLREHSAGADSFGIITRVTIVGGKALTPDWTLAETRLLEWSGAIL</sequence>
<dbReference type="PROSITE" id="PS50943">
    <property type="entry name" value="HTH_CROC1"/>
    <property type="match status" value="1"/>
</dbReference>
<protein>
    <recommendedName>
        <fullName evidence="1">HTH cro/C1-type domain-containing protein</fullName>
    </recommendedName>
</protein>
<evidence type="ECO:0000259" key="1">
    <source>
        <dbReference type="PROSITE" id="PS50943"/>
    </source>
</evidence>
<dbReference type="HOGENOM" id="CLU_762700_0_0_11"/>
<dbReference type="Proteomes" id="UP000019225">
    <property type="component" value="Chromosome"/>
</dbReference>
<dbReference type="EMBL" id="CP007155">
    <property type="protein sequence ID" value="AHH99608.1"/>
    <property type="molecule type" value="Genomic_DNA"/>
</dbReference>
<dbReference type="InterPro" id="IPR010982">
    <property type="entry name" value="Lambda_DNA-bd_dom_sf"/>
</dbReference>
<feature type="domain" description="HTH cro/C1-type" evidence="1">
    <location>
        <begin position="15"/>
        <end position="53"/>
    </location>
</feature>
<evidence type="ECO:0000313" key="2">
    <source>
        <dbReference type="EMBL" id="AHH99608.1"/>
    </source>
</evidence>
<evidence type="ECO:0000313" key="3">
    <source>
        <dbReference type="Proteomes" id="UP000019225"/>
    </source>
</evidence>
<dbReference type="GO" id="GO:0003677">
    <property type="term" value="F:DNA binding"/>
    <property type="evidence" value="ECO:0007669"/>
    <property type="project" value="InterPro"/>
</dbReference>
<dbReference type="AlphaFoldDB" id="W5WEJ0"/>
<dbReference type="PATRIC" id="fig|1449976.3.peg.6270"/>
<dbReference type="OrthoDB" id="3658635at2"/>
<dbReference type="CDD" id="cd00093">
    <property type="entry name" value="HTH_XRE"/>
    <property type="match status" value="1"/>
</dbReference>
<proteinExistence type="predicted"/>
<keyword evidence="3" id="KW-1185">Reference proteome</keyword>